<keyword evidence="2" id="KW-1185">Reference proteome</keyword>
<evidence type="ECO:0000313" key="2">
    <source>
        <dbReference type="Proteomes" id="UP001595834"/>
    </source>
</evidence>
<dbReference type="Proteomes" id="UP001595834">
    <property type="component" value="Unassembled WGS sequence"/>
</dbReference>
<gene>
    <name evidence="1" type="ORF">ACFPFX_23870</name>
</gene>
<name>A0ABV9USI5_9ACTN</name>
<sequence length="45" mass="4898">MRLATAVTAHLQAHDLDHGLKLGNRSVDILAHIQSTLDPGQGLRR</sequence>
<organism evidence="1 2">
    <name type="scientific">Streptomyces mauvecolor</name>
    <dbReference type="NCBI Taxonomy" id="58345"/>
    <lineage>
        <taxon>Bacteria</taxon>
        <taxon>Bacillati</taxon>
        <taxon>Actinomycetota</taxon>
        <taxon>Actinomycetes</taxon>
        <taxon>Kitasatosporales</taxon>
        <taxon>Streptomycetaceae</taxon>
        <taxon>Streptomyces</taxon>
    </lineage>
</organism>
<reference evidence="2" key="1">
    <citation type="journal article" date="2019" name="Int. J. Syst. Evol. Microbiol.">
        <title>The Global Catalogue of Microorganisms (GCM) 10K type strain sequencing project: providing services to taxonomists for standard genome sequencing and annotation.</title>
        <authorList>
            <consortium name="The Broad Institute Genomics Platform"/>
            <consortium name="The Broad Institute Genome Sequencing Center for Infectious Disease"/>
            <person name="Wu L."/>
            <person name="Ma J."/>
        </authorList>
    </citation>
    <scope>NUCLEOTIDE SEQUENCE [LARGE SCALE GENOMIC DNA]</scope>
    <source>
        <strain evidence="2">CCM 7224</strain>
    </source>
</reference>
<evidence type="ECO:0000313" key="1">
    <source>
        <dbReference type="EMBL" id="MFC4959333.1"/>
    </source>
</evidence>
<accession>A0ABV9USI5</accession>
<protein>
    <submittedName>
        <fullName evidence="1">Uncharacterized protein</fullName>
    </submittedName>
</protein>
<dbReference type="EMBL" id="JBHSIZ010000030">
    <property type="protein sequence ID" value="MFC4959333.1"/>
    <property type="molecule type" value="Genomic_DNA"/>
</dbReference>
<dbReference type="RefSeq" id="WP_344376861.1">
    <property type="nucleotide sequence ID" value="NZ_BAAASQ010000016.1"/>
</dbReference>
<proteinExistence type="predicted"/>
<comment type="caution">
    <text evidence="1">The sequence shown here is derived from an EMBL/GenBank/DDBJ whole genome shotgun (WGS) entry which is preliminary data.</text>
</comment>